<sequence length="118" mass="12932">MSGKTEISPIIKGVHSQIADTMSEIFFDNTKMALANFIENGFLQTMFSKFGDGTLNKATLLMTTFSDEALGLSDLDDLDDSAKDCDTDIIENMPDTPTSNPVLILQHKLPDVKMTPVD</sequence>
<reference evidence="1 2" key="1">
    <citation type="submission" date="2016-04" db="EMBL/GenBank/DDBJ databases">
        <title>Genome analyses suggest a sexual origin of heterokaryosis in a supposedly ancient asexual fungus.</title>
        <authorList>
            <person name="Ropars J."/>
            <person name="Sedzielewska K."/>
            <person name="Noel J."/>
            <person name="Charron P."/>
            <person name="Farinelli L."/>
            <person name="Marton T."/>
            <person name="Kruger M."/>
            <person name="Pelin A."/>
            <person name="Brachmann A."/>
            <person name="Corradi N."/>
        </authorList>
    </citation>
    <scope>NUCLEOTIDE SEQUENCE [LARGE SCALE GENOMIC DNA]</scope>
    <source>
        <strain evidence="1 2">A5</strain>
    </source>
</reference>
<accession>A0A2N0NKK2</accession>
<dbReference type="EMBL" id="LLXJ01005143">
    <property type="protein sequence ID" value="PKB95102.1"/>
    <property type="molecule type" value="Genomic_DNA"/>
</dbReference>
<dbReference type="Proteomes" id="UP000232722">
    <property type="component" value="Unassembled WGS sequence"/>
</dbReference>
<comment type="caution">
    <text evidence="1">The sequence shown here is derived from an EMBL/GenBank/DDBJ whole genome shotgun (WGS) entry which is preliminary data.</text>
</comment>
<dbReference type="VEuPathDB" id="FungiDB:FUN_021269"/>
<dbReference type="AlphaFoldDB" id="A0A2N0NKK2"/>
<evidence type="ECO:0000313" key="1">
    <source>
        <dbReference type="EMBL" id="PKB95102.1"/>
    </source>
</evidence>
<name>A0A2N0NKK2_9GLOM</name>
<gene>
    <name evidence="1" type="ORF">RhiirA5_437372</name>
</gene>
<protein>
    <submittedName>
        <fullName evidence="1">Uncharacterized protein</fullName>
    </submittedName>
</protein>
<reference evidence="1 2" key="2">
    <citation type="submission" date="2017-09" db="EMBL/GenBank/DDBJ databases">
        <title>Extensive intraspecific genome diversity in a model arbuscular mycorrhizal fungus.</title>
        <authorList>
            <person name="Chen E.C."/>
            <person name="Morin E."/>
            <person name="Beaudet D."/>
            <person name="Noel J."/>
            <person name="Ndikumana S."/>
            <person name="Charron P."/>
            <person name="St-Onge C."/>
            <person name="Giorgi J."/>
            <person name="Grigoriev I.V."/>
            <person name="Roux C."/>
            <person name="Martin F.M."/>
            <person name="Corradi N."/>
        </authorList>
    </citation>
    <scope>NUCLEOTIDE SEQUENCE [LARGE SCALE GENOMIC DNA]</scope>
    <source>
        <strain evidence="1 2">A5</strain>
    </source>
</reference>
<proteinExistence type="predicted"/>
<evidence type="ECO:0000313" key="2">
    <source>
        <dbReference type="Proteomes" id="UP000232722"/>
    </source>
</evidence>
<dbReference type="VEuPathDB" id="FungiDB:RhiirFUN_003101"/>
<organism evidence="1 2">
    <name type="scientific">Rhizophagus irregularis</name>
    <dbReference type="NCBI Taxonomy" id="588596"/>
    <lineage>
        <taxon>Eukaryota</taxon>
        <taxon>Fungi</taxon>
        <taxon>Fungi incertae sedis</taxon>
        <taxon>Mucoromycota</taxon>
        <taxon>Glomeromycotina</taxon>
        <taxon>Glomeromycetes</taxon>
        <taxon>Glomerales</taxon>
        <taxon>Glomeraceae</taxon>
        <taxon>Rhizophagus</taxon>
    </lineage>
</organism>